<dbReference type="InterPro" id="IPR021312">
    <property type="entry name" value="DUF2889"/>
</dbReference>
<evidence type="ECO:0000313" key="2">
    <source>
        <dbReference type="EMBL" id="RAY16940.1"/>
    </source>
</evidence>
<dbReference type="RefSeq" id="WP_111862990.1">
    <property type="nucleotide sequence ID" value="NZ_QLYX01000001.1"/>
</dbReference>
<evidence type="ECO:0000313" key="3">
    <source>
        <dbReference type="Proteomes" id="UP000251891"/>
    </source>
</evidence>
<proteinExistence type="predicted"/>
<reference evidence="2 3" key="1">
    <citation type="submission" date="2018-06" db="EMBL/GenBank/DDBJ databases">
        <title>Actinomadura craniellae sp. nov. isolated from marine sponge Craniella sp.</title>
        <authorList>
            <person name="Li L."/>
            <person name="Xu Q.H."/>
            <person name="Lin H.W."/>
            <person name="Lu Y.H."/>
        </authorList>
    </citation>
    <scope>NUCLEOTIDE SEQUENCE [LARGE SCALE GENOMIC DNA]</scope>
    <source>
        <strain evidence="2 3">LHW63021</strain>
    </source>
</reference>
<protein>
    <recommendedName>
        <fullName evidence="4">DUF2889 domain-containing protein</fullName>
    </recommendedName>
</protein>
<feature type="region of interest" description="Disordered" evidence="1">
    <location>
        <begin position="1"/>
        <end position="34"/>
    </location>
</feature>
<dbReference type="AlphaFoldDB" id="A0A365HCT6"/>
<dbReference type="EMBL" id="QLYX01000001">
    <property type="protein sequence ID" value="RAY16940.1"/>
    <property type="molecule type" value="Genomic_DNA"/>
</dbReference>
<accession>A0A365HCT6</accession>
<keyword evidence="3" id="KW-1185">Reference proteome</keyword>
<dbReference type="Proteomes" id="UP000251891">
    <property type="component" value="Unassembled WGS sequence"/>
</dbReference>
<gene>
    <name evidence="2" type="ORF">DPM19_01890</name>
</gene>
<dbReference type="OrthoDB" id="7530149at2"/>
<dbReference type="Pfam" id="PF11136">
    <property type="entry name" value="DUF2889"/>
    <property type="match status" value="1"/>
</dbReference>
<name>A0A365HCT6_9ACTN</name>
<sequence>MTASTERSFHPHHGPHDPLPGTPERRPGSVRRTTTVDLLRPDGIGGEVIVDARGRDLVTDANGRPQVAARSRIGGRIDYPGGCVLREIGTVPAQPGVERLVGAAVAAGFRAKVGAALPAAAAGRALSHLLLDDLPGTVLVSGYAVQADLGHVDMRADRALAEAFTAGRTDLCSGFRRDGTMLTELRETGLMPMPTGPVAPGPEPSPDPLAWHEHDALPAGAIRRRRRMDLTAAAGTVRVDATFRDTHVDGDGVETIVHEYVLDALIDRAELRILEIEAVPRVLPWTECPAAAASAGALAGRTVGELRTWVRRQLTGTLTCTHLNDLLRSLDDVDHLVSLHPGS</sequence>
<organism evidence="2 3">
    <name type="scientific">Actinomadura craniellae</name>
    <dbReference type="NCBI Taxonomy" id="2231787"/>
    <lineage>
        <taxon>Bacteria</taxon>
        <taxon>Bacillati</taxon>
        <taxon>Actinomycetota</taxon>
        <taxon>Actinomycetes</taxon>
        <taxon>Streptosporangiales</taxon>
        <taxon>Thermomonosporaceae</taxon>
        <taxon>Actinomadura</taxon>
    </lineage>
</organism>
<evidence type="ECO:0000256" key="1">
    <source>
        <dbReference type="SAM" id="MobiDB-lite"/>
    </source>
</evidence>
<comment type="caution">
    <text evidence="2">The sequence shown here is derived from an EMBL/GenBank/DDBJ whole genome shotgun (WGS) entry which is preliminary data.</text>
</comment>
<evidence type="ECO:0008006" key="4">
    <source>
        <dbReference type="Google" id="ProtNLM"/>
    </source>
</evidence>